<keyword evidence="3" id="KW-1185">Reference proteome</keyword>
<dbReference type="KEGG" id="slz:B5P37_09870"/>
<name>A0AAC9RPI6_9STAP</name>
<feature type="transmembrane region" description="Helical" evidence="1">
    <location>
        <begin position="7"/>
        <end position="25"/>
    </location>
</feature>
<dbReference type="Proteomes" id="UP000242864">
    <property type="component" value="Chromosome"/>
</dbReference>
<gene>
    <name evidence="2" type="ORF">B5P37_09870</name>
</gene>
<organism evidence="2 3">
    <name type="scientific">Staphylococcus lutrae</name>
    <dbReference type="NCBI Taxonomy" id="155085"/>
    <lineage>
        <taxon>Bacteria</taxon>
        <taxon>Bacillati</taxon>
        <taxon>Bacillota</taxon>
        <taxon>Bacilli</taxon>
        <taxon>Bacillales</taxon>
        <taxon>Staphylococcaceae</taxon>
        <taxon>Staphylococcus</taxon>
    </lineage>
</organism>
<feature type="transmembrane region" description="Helical" evidence="1">
    <location>
        <begin position="31"/>
        <end position="53"/>
    </location>
</feature>
<sequence length="65" mass="7722">MDRFKFSLKVGILSLLLFCTLNYLVPMPDDFIMIIIYSIVYVALLMFLIYIFLPLKTTKQRKNKL</sequence>
<evidence type="ECO:0000313" key="3">
    <source>
        <dbReference type="Proteomes" id="UP000242864"/>
    </source>
</evidence>
<accession>A0AAC9RPI6</accession>
<reference evidence="2 3" key="1">
    <citation type="submission" date="2017-04" db="EMBL/GenBank/DDBJ databases">
        <authorList>
            <person name="Veseli I.A."/>
            <person name="Tang C."/>
            <person name="Pombert J.-F."/>
        </authorList>
    </citation>
    <scope>NUCLEOTIDE SEQUENCE [LARGE SCALE GENOMIC DNA]</scope>
    <source>
        <strain evidence="2 3">ATCC 700373</strain>
    </source>
</reference>
<keyword evidence="1" id="KW-1133">Transmembrane helix</keyword>
<keyword evidence="1" id="KW-0472">Membrane</keyword>
<evidence type="ECO:0000313" key="2">
    <source>
        <dbReference type="EMBL" id="ARJ51593.1"/>
    </source>
</evidence>
<evidence type="ECO:0000256" key="1">
    <source>
        <dbReference type="SAM" id="Phobius"/>
    </source>
</evidence>
<dbReference type="EMBL" id="CP020773">
    <property type="protein sequence ID" value="ARJ51593.1"/>
    <property type="molecule type" value="Genomic_DNA"/>
</dbReference>
<dbReference type="AlphaFoldDB" id="A0AAC9RPI6"/>
<protein>
    <submittedName>
        <fullName evidence="2">Uncharacterized protein</fullName>
    </submittedName>
</protein>
<keyword evidence="1" id="KW-0812">Transmembrane</keyword>
<proteinExistence type="predicted"/>